<protein>
    <recommendedName>
        <fullName evidence="1">Neprosin PEP catalytic domain-containing protein</fullName>
    </recommendedName>
</protein>
<comment type="caution">
    <text evidence="2">The sequence shown here is derived from an EMBL/GenBank/DDBJ whole genome shotgun (WGS) entry which is preliminary data.</text>
</comment>
<gene>
    <name evidence="2" type="ORF">QN277_010261</name>
</gene>
<dbReference type="AlphaFoldDB" id="A0AAE1JI41"/>
<name>A0AAE1JI41_9FABA</name>
<dbReference type="InterPro" id="IPR053168">
    <property type="entry name" value="Glutamic_endopeptidase"/>
</dbReference>
<dbReference type="EMBL" id="JAWXYG010000015">
    <property type="protein sequence ID" value="KAK4253609.1"/>
    <property type="molecule type" value="Genomic_DNA"/>
</dbReference>
<organism evidence="2 3">
    <name type="scientific">Acacia crassicarpa</name>
    <name type="common">northern wattle</name>
    <dbReference type="NCBI Taxonomy" id="499986"/>
    <lineage>
        <taxon>Eukaryota</taxon>
        <taxon>Viridiplantae</taxon>
        <taxon>Streptophyta</taxon>
        <taxon>Embryophyta</taxon>
        <taxon>Tracheophyta</taxon>
        <taxon>Spermatophyta</taxon>
        <taxon>Magnoliopsida</taxon>
        <taxon>eudicotyledons</taxon>
        <taxon>Gunneridae</taxon>
        <taxon>Pentapetalae</taxon>
        <taxon>rosids</taxon>
        <taxon>fabids</taxon>
        <taxon>Fabales</taxon>
        <taxon>Fabaceae</taxon>
        <taxon>Caesalpinioideae</taxon>
        <taxon>mimosoid clade</taxon>
        <taxon>Acacieae</taxon>
        <taxon>Acacia</taxon>
    </lineage>
</organism>
<dbReference type="Pfam" id="PF03080">
    <property type="entry name" value="Neprosin"/>
    <property type="match status" value="1"/>
</dbReference>
<dbReference type="PROSITE" id="PS52045">
    <property type="entry name" value="NEPROSIN_PEP_CD"/>
    <property type="match status" value="1"/>
</dbReference>
<dbReference type="PANTHER" id="PTHR31589:SF110">
    <property type="entry name" value="PROTEIN, PUTATIVE (DUF239)-RELATED"/>
    <property type="match status" value="1"/>
</dbReference>
<dbReference type="PANTHER" id="PTHR31589">
    <property type="entry name" value="PROTEIN, PUTATIVE (DUF239)-RELATED-RELATED"/>
    <property type="match status" value="1"/>
</dbReference>
<feature type="domain" description="Neprosin PEP catalytic" evidence="1">
    <location>
        <begin position="1"/>
        <end position="189"/>
    </location>
</feature>
<dbReference type="InterPro" id="IPR004314">
    <property type="entry name" value="Neprosin"/>
</dbReference>
<evidence type="ECO:0000313" key="3">
    <source>
        <dbReference type="Proteomes" id="UP001293593"/>
    </source>
</evidence>
<evidence type="ECO:0000259" key="1">
    <source>
        <dbReference type="PROSITE" id="PS52045"/>
    </source>
</evidence>
<dbReference type="Gene3D" id="3.90.1320.10">
    <property type="entry name" value="Outer-capsid protein sigma 3, large lobe"/>
    <property type="match status" value="1"/>
</dbReference>
<proteinExistence type="predicted"/>
<reference evidence="2" key="1">
    <citation type="submission" date="2023-10" db="EMBL/GenBank/DDBJ databases">
        <title>Chromosome-level genome of the transformable northern wattle, Acacia crassicarpa.</title>
        <authorList>
            <person name="Massaro I."/>
            <person name="Sinha N.R."/>
            <person name="Poethig S."/>
            <person name="Leichty A.R."/>
        </authorList>
    </citation>
    <scope>NUCLEOTIDE SEQUENCE</scope>
    <source>
        <strain evidence="2">Acra3RX</strain>
        <tissue evidence="2">Leaf</tissue>
    </source>
</reference>
<sequence length="190" mass="21350">MLYGDEKPRLFGYWTSDSYERTGCYNLLCSGFVQVSTAVVMGGTIQPLSADGGSQHVINLVIWKDSRSENWWLRFQNTNLGYWSPLMFDRLSESATITQWGGEVINKKTNGRHTTTEMGSGYFPRAGFGKASFFKDVSIVNENNNLVSPNHIKAFASKPKCYDIVINSYSVDWGSNFFYGGPGRNTYCPI</sequence>
<dbReference type="Proteomes" id="UP001293593">
    <property type="component" value="Unassembled WGS sequence"/>
</dbReference>
<evidence type="ECO:0000313" key="2">
    <source>
        <dbReference type="EMBL" id="KAK4253609.1"/>
    </source>
</evidence>
<accession>A0AAE1JI41</accession>
<keyword evidence="3" id="KW-1185">Reference proteome</keyword>